<reference evidence="1" key="2">
    <citation type="journal article" date="2015" name="Data Brief">
        <title>Shoot transcriptome of the giant reed, Arundo donax.</title>
        <authorList>
            <person name="Barrero R.A."/>
            <person name="Guerrero F.D."/>
            <person name="Moolhuijzen P."/>
            <person name="Goolsby J.A."/>
            <person name="Tidwell J."/>
            <person name="Bellgard S.E."/>
            <person name="Bellgard M.I."/>
        </authorList>
    </citation>
    <scope>NUCLEOTIDE SEQUENCE</scope>
    <source>
        <tissue evidence="1">Shoot tissue taken approximately 20 cm above the soil surface</tissue>
    </source>
</reference>
<sequence length="46" mass="5137">MKKIWYLSNKLLWVTANAQSSSEKTVIAARITCGSDPREQPESLQG</sequence>
<organism evidence="1">
    <name type="scientific">Arundo donax</name>
    <name type="common">Giant reed</name>
    <name type="synonym">Donax arundinaceus</name>
    <dbReference type="NCBI Taxonomy" id="35708"/>
    <lineage>
        <taxon>Eukaryota</taxon>
        <taxon>Viridiplantae</taxon>
        <taxon>Streptophyta</taxon>
        <taxon>Embryophyta</taxon>
        <taxon>Tracheophyta</taxon>
        <taxon>Spermatophyta</taxon>
        <taxon>Magnoliopsida</taxon>
        <taxon>Liliopsida</taxon>
        <taxon>Poales</taxon>
        <taxon>Poaceae</taxon>
        <taxon>PACMAD clade</taxon>
        <taxon>Arundinoideae</taxon>
        <taxon>Arundineae</taxon>
        <taxon>Arundo</taxon>
    </lineage>
</organism>
<protein>
    <submittedName>
        <fullName evidence="1">Uncharacterized protein</fullName>
    </submittedName>
</protein>
<evidence type="ECO:0000313" key="1">
    <source>
        <dbReference type="EMBL" id="JAD47191.1"/>
    </source>
</evidence>
<dbReference type="AlphaFoldDB" id="A0A0A9A7Y4"/>
<accession>A0A0A9A7Y4</accession>
<reference evidence="1" key="1">
    <citation type="submission" date="2014-09" db="EMBL/GenBank/DDBJ databases">
        <authorList>
            <person name="Magalhaes I.L.F."/>
            <person name="Oliveira U."/>
            <person name="Santos F.R."/>
            <person name="Vidigal T.H.D.A."/>
            <person name="Brescovit A.D."/>
            <person name="Santos A.J."/>
        </authorList>
    </citation>
    <scope>NUCLEOTIDE SEQUENCE</scope>
    <source>
        <tissue evidence="1">Shoot tissue taken approximately 20 cm above the soil surface</tissue>
    </source>
</reference>
<name>A0A0A9A7Y4_ARUDO</name>
<dbReference type="EMBL" id="GBRH01250704">
    <property type="protein sequence ID" value="JAD47191.1"/>
    <property type="molecule type" value="Transcribed_RNA"/>
</dbReference>
<proteinExistence type="predicted"/>